<evidence type="ECO:0000256" key="1">
    <source>
        <dbReference type="ARBA" id="ARBA00004141"/>
    </source>
</evidence>
<feature type="transmembrane region" description="Helical" evidence="17">
    <location>
        <begin position="60"/>
        <end position="79"/>
    </location>
</feature>
<feature type="transmembrane region" description="Helical" evidence="17">
    <location>
        <begin position="369"/>
        <end position="392"/>
    </location>
</feature>
<dbReference type="GO" id="GO:0098703">
    <property type="term" value="P:calcium ion import across plasma membrane"/>
    <property type="evidence" value="ECO:0007669"/>
    <property type="project" value="TreeGrafter"/>
</dbReference>
<comment type="caution">
    <text evidence="19">The sequence shown here is derived from an EMBL/GenBank/DDBJ whole genome shotgun (WGS) entry which is preliminary data.</text>
</comment>
<evidence type="ECO:0000259" key="18">
    <source>
        <dbReference type="SMART" id="SM01062"/>
    </source>
</evidence>
<dbReference type="Pfam" id="PF00520">
    <property type="entry name" value="Ion_trans"/>
    <property type="match status" value="2"/>
</dbReference>
<dbReference type="Pfam" id="PF16905">
    <property type="entry name" value="GPHH"/>
    <property type="match status" value="1"/>
</dbReference>
<dbReference type="EMBL" id="JAODUO010000684">
    <property type="protein sequence ID" value="KAK2176096.1"/>
    <property type="molecule type" value="Genomic_DNA"/>
</dbReference>
<keyword evidence="13" id="KW-1015">Disulfide bond</keyword>
<evidence type="ECO:0000256" key="6">
    <source>
        <dbReference type="ARBA" id="ARBA00022692"/>
    </source>
</evidence>
<feature type="region of interest" description="Disordered" evidence="16">
    <location>
        <begin position="1092"/>
        <end position="1128"/>
    </location>
</feature>
<dbReference type="InterPro" id="IPR027359">
    <property type="entry name" value="Volt_channel_dom_sf"/>
</dbReference>
<dbReference type="InterPro" id="IPR031649">
    <property type="entry name" value="GPHH_dom"/>
</dbReference>
<feature type="transmembrane region" description="Helical" evidence="17">
    <location>
        <begin position="177"/>
        <end position="205"/>
    </location>
</feature>
<evidence type="ECO:0000256" key="8">
    <source>
        <dbReference type="ARBA" id="ARBA00022837"/>
    </source>
</evidence>
<organism evidence="19 20">
    <name type="scientific">Ridgeia piscesae</name>
    <name type="common">Tubeworm</name>
    <dbReference type="NCBI Taxonomy" id="27915"/>
    <lineage>
        <taxon>Eukaryota</taxon>
        <taxon>Metazoa</taxon>
        <taxon>Spiralia</taxon>
        <taxon>Lophotrochozoa</taxon>
        <taxon>Annelida</taxon>
        <taxon>Polychaeta</taxon>
        <taxon>Sedentaria</taxon>
        <taxon>Canalipalpata</taxon>
        <taxon>Sabellida</taxon>
        <taxon>Siboglinidae</taxon>
        <taxon>Ridgeia</taxon>
    </lineage>
</organism>
<dbReference type="PANTHER" id="PTHR45628:SF1">
    <property type="entry name" value="VOLTAGE-DEPENDENT CALCIUM CHANNEL TYPE D SUBUNIT ALPHA-1"/>
    <property type="match status" value="1"/>
</dbReference>
<dbReference type="Gene3D" id="6.10.250.2180">
    <property type="match status" value="1"/>
</dbReference>
<dbReference type="InterPro" id="IPR014873">
    <property type="entry name" value="VDCC_a1su_IQ"/>
</dbReference>
<dbReference type="Gene3D" id="1.10.287.70">
    <property type="match status" value="2"/>
</dbReference>
<evidence type="ECO:0000256" key="10">
    <source>
        <dbReference type="ARBA" id="ARBA00022989"/>
    </source>
</evidence>
<dbReference type="FunFam" id="1.20.120.350:FF:000040">
    <property type="entry name" value="Voltage-dependent L-type calcium channel subunit alpha"/>
    <property type="match status" value="1"/>
</dbReference>
<keyword evidence="20" id="KW-1185">Reference proteome</keyword>
<feature type="region of interest" description="Disordered" evidence="16">
    <location>
        <begin position="847"/>
        <end position="1040"/>
    </location>
</feature>
<feature type="transmembrane region" description="Helical" evidence="17">
    <location>
        <begin position="597"/>
        <end position="620"/>
    </location>
</feature>
<keyword evidence="8" id="KW-0106">Calcium</keyword>
<dbReference type="PANTHER" id="PTHR45628">
    <property type="entry name" value="VOLTAGE-DEPENDENT CALCIUM CHANNEL TYPE A SUBUNIT ALPHA-1"/>
    <property type="match status" value="1"/>
</dbReference>
<sequence length="1291" mass="146274">MEEEDEEGKTDYTPGACPRRMSTSKIPDKKDPIPNSSSLFMFSPTNKFRIFCHKVISHNYFSNIVLACILVSSTMLAAEDPLVAMSPRNKILKYFDFFFTSVFTVEICLKVVTYGLALHQGSFCRSAFNLLDLLVVTVALISFFLDNGAISVVKILRVLRVLRPLRAINRAKGLKRVVQCVIVAIKTIYNIMLVTLLLQFMFAVIGVQLFKGTFHECSDPSKATEAACQGKFIVFKDGDFNKPEVRDREWRNSDFNFDDVSRGMLTLFTVSTFEGWPNLMYRSIDAYAEEMGPVHNNRPAIAVFFFIYIIIVAFFMVNIFVGFVIVTFQNEGEQEYVNCELDKNQRKCIEFALKVKPQRRYIPKARFQYRIWWIVTSQPFEYCLFGLIMLNTITLAMKFDGQGEEYANALDYMNMIFTGVFTVEFILKLVAFRIKNYFGDPWNVLDFIIVVGSLVDIAASKLAAEGTNIISINFFRLFRVMRLVKLLSRGEGIRTLLWTFIKSFQALPYVALLIVLLFFIYAVVGMQVFGKIALDPTTPIHRNNNFQTFPQAVMVLFRSATGEAWQEVMMACTNKPHVMCDNKSDDRGKTCGTSFAFPYFITFYVLCSFLIINLFVAVIMDNFDYLTRDWSILGPHHLDEFVRLWSEYDPEAKGRIKHLDVVTLLRKISPPLGFGKLCPHRVACKRLVSMNMPLNSDGTVMFNATLFALVRTSLRIKTEGNIDQANEELRAVIKKIWKRTNMKLLDQVVPPAGDDDVTVGKFYATFLIQDYFRRFKKRKEQMAKMHQFGGHEHTSALQAGLRAVHDLGPEIRRAISGNLEDEEFPEVSLELEEPMHRRNHSLFGTVLSALQPRRSSQATTSSPGETLPNRTSSLRINSPSRSPTTPISVEPSRHANLTPQGSLNTPTQLRANSYRDNPGQLDDGHIPNSPYHQPLSVTSSGNDSYRPGNMSPRYNRGDVALDATSYTSSDRHDSLESIPMRPLRNGHSESLDDPGSPQPAGERTLRKGPFVYRDLPQEDSDVENEMTPPTPPPPRKFNRRGPSFKLACIGKQNSDENPLMKRIAAPLKLAQAQGNAKKHTKKSKRAMAIAGMAPDGGHRSIDHPRVLRTPPCSPNRVRSSYHTPARPLTMTSNRYANCSDENVPHATLDRYPPEEEDYDDCVFTPGRSPRKQRLNVAPDHVRGSAENLFGKVLEAQGLDSYVDARYLQREVAEAHDLTDADMDKAAHALRHSGIGNTPNPGRQPYYEHLGGYTADELRDYNQYSRNDDMKSKQGYTNDYSDADEMVYVTTL</sequence>
<evidence type="ECO:0000256" key="12">
    <source>
        <dbReference type="ARBA" id="ARBA00023136"/>
    </source>
</evidence>
<evidence type="ECO:0000256" key="15">
    <source>
        <dbReference type="ARBA" id="ARBA00023303"/>
    </source>
</evidence>
<accession>A0AAD9NPQ4</accession>
<feature type="compositionally biased region" description="Polar residues" evidence="16">
    <location>
        <begin position="853"/>
        <end position="887"/>
    </location>
</feature>
<evidence type="ECO:0000256" key="16">
    <source>
        <dbReference type="SAM" id="MobiDB-lite"/>
    </source>
</evidence>
<dbReference type="GO" id="GO:0005891">
    <property type="term" value="C:voltage-gated calcium channel complex"/>
    <property type="evidence" value="ECO:0007669"/>
    <property type="project" value="TreeGrafter"/>
</dbReference>
<keyword evidence="3" id="KW-0597">Phosphoprotein</keyword>
<evidence type="ECO:0000256" key="14">
    <source>
        <dbReference type="ARBA" id="ARBA00023180"/>
    </source>
</evidence>
<keyword evidence="7" id="KW-0677">Repeat</keyword>
<keyword evidence="12 17" id="KW-0472">Membrane</keyword>
<evidence type="ECO:0000256" key="2">
    <source>
        <dbReference type="ARBA" id="ARBA00022448"/>
    </source>
</evidence>
<feature type="transmembrane region" description="Helical" evidence="17">
    <location>
        <begin position="91"/>
        <end position="113"/>
    </location>
</feature>
<dbReference type="Proteomes" id="UP001209878">
    <property type="component" value="Unassembled WGS sequence"/>
</dbReference>
<feature type="compositionally biased region" description="Basic and acidic residues" evidence="16">
    <location>
        <begin position="1096"/>
        <end position="1105"/>
    </location>
</feature>
<keyword evidence="11" id="KW-0406">Ion transport</keyword>
<evidence type="ECO:0000256" key="3">
    <source>
        <dbReference type="ARBA" id="ARBA00022553"/>
    </source>
</evidence>
<dbReference type="SUPFAM" id="SSF81324">
    <property type="entry name" value="Voltage-gated potassium channels"/>
    <property type="match status" value="2"/>
</dbReference>
<evidence type="ECO:0000256" key="11">
    <source>
        <dbReference type="ARBA" id="ARBA00023065"/>
    </source>
</evidence>
<evidence type="ECO:0000313" key="19">
    <source>
        <dbReference type="EMBL" id="KAK2176096.1"/>
    </source>
</evidence>
<gene>
    <name evidence="19" type="ORF">NP493_684g01001</name>
</gene>
<feature type="transmembrane region" description="Helical" evidence="17">
    <location>
        <begin position="300"/>
        <end position="326"/>
    </location>
</feature>
<feature type="compositionally biased region" description="Polar residues" evidence="16">
    <location>
        <begin position="895"/>
        <end position="915"/>
    </location>
</feature>
<feature type="region of interest" description="Disordered" evidence="16">
    <location>
        <begin position="1"/>
        <end position="32"/>
    </location>
</feature>
<evidence type="ECO:0000313" key="20">
    <source>
        <dbReference type="Proteomes" id="UP001209878"/>
    </source>
</evidence>
<dbReference type="FunFam" id="1.10.287.70:FF:000009">
    <property type="entry name" value="Voltage-dependent L-type calcium channel subunit alpha"/>
    <property type="match status" value="1"/>
</dbReference>
<comment type="subcellular location">
    <subcellularLocation>
        <location evidence="1">Membrane</location>
        <topology evidence="1">Multi-pass membrane protein</topology>
    </subcellularLocation>
</comment>
<dbReference type="FunFam" id="1.10.287.70:FF:000117">
    <property type="entry name" value="Voltage-gated Ca2+ channel, alpha subunit"/>
    <property type="match status" value="1"/>
</dbReference>
<protein>
    <recommendedName>
        <fullName evidence="18">Voltage-dependent calcium channel alpha-1 subunit IQ domain-containing protein</fullName>
    </recommendedName>
</protein>
<proteinExistence type="predicted"/>
<feature type="domain" description="Voltage-dependent calcium channel alpha-1 subunit IQ" evidence="18">
    <location>
        <begin position="754"/>
        <end position="788"/>
    </location>
</feature>
<dbReference type="InterPro" id="IPR005821">
    <property type="entry name" value="Ion_trans_dom"/>
</dbReference>
<keyword evidence="10 17" id="KW-1133">Transmembrane helix</keyword>
<dbReference type="GO" id="GO:0008331">
    <property type="term" value="F:high voltage-gated calcium channel activity"/>
    <property type="evidence" value="ECO:0007669"/>
    <property type="project" value="TreeGrafter"/>
</dbReference>
<dbReference type="FunFam" id="1.20.120.350:FF:000006">
    <property type="entry name" value="Voltage-dependent L-type calcium channel subunit alpha"/>
    <property type="match status" value="1"/>
</dbReference>
<evidence type="ECO:0000256" key="13">
    <source>
        <dbReference type="ARBA" id="ARBA00023157"/>
    </source>
</evidence>
<reference evidence="19" key="1">
    <citation type="journal article" date="2023" name="Mol. Biol. Evol.">
        <title>Third-Generation Sequencing Reveals the Adaptive Role of the Epigenome in Three Deep-Sea Polychaetes.</title>
        <authorList>
            <person name="Perez M."/>
            <person name="Aroh O."/>
            <person name="Sun Y."/>
            <person name="Lan Y."/>
            <person name="Juniper S.K."/>
            <person name="Young C.R."/>
            <person name="Angers B."/>
            <person name="Qian P.Y."/>
        </authorList>
    </citation>
    <scope>NUCLEOTIDE SEQUENCE</scope>
    <source>
        <strain evidence="19">R07B-5</strain>
    </source>
</reference>
<keyword evidence="15" id="KW-0407">Ion channel</keyword>
<feature type="transmembrane region" description="Helical" evidence="17">
    <location>
        <begin position="133"/>
        <end position="156"/>
    </location>
</feature>
<name>A0AAD9NPQ4_RIDPI</name>
<keyword evidence="2" id="KW-0813">Transport</keyword>
<dbReference type="Gene3D" id="1.20.120.350">
    <property type="entry name" value="Voltage-gated potassium channels. Chain C"/>
    <property type="match status" value="2"/>
</dbReference>
<dbReference type="InterPro" id="IPR050599">
    <property type="entry name" value="VDCC_alpha-1_subunit"/>
</dbReference>
<dbReference type="FunFam" id="1.10.238.10:FF:000063">
    <property type="entry name" value="Voltage-dependent N-type calcium channel subunit alpha"/>
    <property type="match status" value="1"/>
</dbReference>
<keyword evidence="14" id="KW-0325">Glycoprotein</keyword>
<dbReference type="SMART" id="SM01062">
    <property type="entry name" value="Ca_chan_IQ"/>
    <property type="match status" value="1"/>
</dbReference>
<keyword evidence="9" id="KW-0851">Voltage-gated channel</keyword>
<evidence type="ECO:0000256" key="5">
    <source>
        <dbReference type="ARBA" id="ARBA00022673"/>
    </source>
</evidence>
<feature type="transmembrane region" description="Helical" evidence="17">
    <location>
        <begin position="506"/>
        <end position="524"/>
    </location>
</feature>
<keyword evidence="5" id="KW-0107">Calcium channel</keyword>
<dbReference type="Pfam" id="PF08763">
    <property type="entry name" value="Ca_chan_IQ"/>
    <property type="match status" value="1"/>
</dbReference>
<keyword evidence="6 17" id="KW-0812">Transmembrane</keyword>
<evidence type="ECO:0000256" key="17">
    <source>
        <dbReference type="SAM" id="Phobius"/>
    </source>
</evidence>
<evidence type="ECO:0000256" key="9">
    <source>
        <dbReference type="ARBA" id="ARBA00022882"/>
    </source>
</evidence>
<keyword evidence="4" id="KW-0109">Calcium transport</keyword>
<feature type="transmembrane region" description="Helical" evidence="17">
    <location>
        <begin position="412"/>
        <end position="432"/>
    </location>
</feature>
<evidence type="ECO:0000256" key="7">
    <source>
        <dbReference type="ARBA" id="ARBA00022737"/>
    </source>
</evidence>
<evidence type="ECO:0000256" key="4">
    <source>
        <dbReference type="ARBA" id="ARBA00022568"/>
    </source>
</evidence>